<name>K3XSA6_SETIT</name>
<proteinExistence type="predicted"/>
<feature type="transmembrane region" description="Helical" evidence="1">
    <location>
        <begin position="26"/>
        <end position="45"/>
    </location>
</feature>
<keyword evidence="1" id="KW-0812">Transmembrane</keyword>
<dbReference type="Pfam" id="PF12442">
    <property type="entry name" value="DUF3681"/>
    <property type="match status" value="1"/>
</dbReference>
<reference evidence="3" key="1">
    <citation type="journal article" date="2012" name="Nat. Biotechnol.">
        <title>Reference genome sequence of the model plant Setaria.</title>
        <authorList>
            <person name="Bennetzen J.L."/>
            <person name="Schmutz J."/>
            <person name="Wang H."/>
            <person name="Percifield R."/>
            <person name="Hawkins J."/>
            <person name="Pontaroli A.C."/>
            <person name="Estep M."/>
            <person name="Feng L."/>
            <person name="Vaughn J.N."/>
            <person name="Grimwood J."/>
            <person name="Jenkins J."/>
            <person name="Barry K."/>
            <person name="Lindquist E."/>
            <person name="Hellsten U."/>
            <person name="Deshpande S."/>
            <person name="Wang X."/>
            <person name="Wu X."/>
            <person name="Mitros T."/>
            <person name="Triplett J."/>
            <person name="Yang X."/>
            <person name="Ye C.Y."/>
            <person name="Mauro-Herrera M."/>
            <person name="Wang L."/>
            <person name="Li P."/>
            <person name="Sharma M."/>
            <person name="Sharma R."/>
            <person name="Ronald P.C."/>
            <person name="Panaud O."/>
            <person name="Kellogg E.A."/>
            <person name="Brutnell T.P."/>
            <person name="Doust A.N."/>
            <person name="Tuskan G.A."/>
            <person name="Rokhsar D."/>
            <person name="Devos K.M."/>
        </authorList>
    </citation>
    <scope>NUCLEOTIDE SEQUENCE [LARGE SCALE GENOMIC DNA]</scope>
    <source>
        <strain evidence="3">cv. Yugu1</strain>
    </source>
</reference>
<dbReference type="EMBL" id="AGNK02002858">
    <property type="status" value="NOT_ANNOTATED_CDS"/>
    <property type="molecule type" value="Genomic_DNA"/>
</dbReference>
<dbReference type="HOGENOM" id="CLU_1963412_0_0_1"/>
<dbReference type="InterPro" id="IPR022149">
    <property type="entry name" value="DUF3681"/>
</dbReference>
<dbReference type="InParanoid" id="K3XSA6"/>
<feature type="transmembrane region" description="Helical" evidence="1">
    <location>
        <begin position="57"/>
        <end position="78"/>
    </location>
</feature>
<evidence type="ECO:0000313" key="2">
    <source>
        <dbReference type="EnsemblPlants" id="KQL04370"/>
    </source>
</evidence>
<accession>K3XSA6</accession>
<evidence type="ECO:0000256" key="1">
    <source>
        <dbReference type="SAM" id="Phobius"/>
    </source>
</evidence>
<sequence>MARGTFSSGPEAGAAGGAPKLHHQAAFGRGLLGLAAASTAITMAVSEPPPWLDRNAYLVALTGAFFAGMAQVAASVWASDGSRGHRVVVFCSVCFACSVGPLLCVRELVALCAKSWFLVRWMNKKIVA</sequence>
<dbReference type="EnsemblPlants" id="KQL04370">
    <property type="protein sequence ID" value="KQL04370"/>
    <property type="gene ID" value="SETIT_004805mg"/>
</dbReference>
<keyword evidence="3" id="KW-1185">Reference proteome</keyword>
<reference evidence="2" key="2">
    <citation type="submission" date="2018-08" db="UniProtKB">
        <authorList>
            <consortium name="EnsemblPlants"/>
        </authorList>
    </citation>
    <scope>IDENTIFICATION</scope>
    <source>
        <strain evidence="2">Yugu1</strain>
    </source>
</reference>
<dbReference type="Proteomes" id="UP000004995">
    <property type="component" value="Unassembled WGS sequence"/>
</dbReference>
<keyword evidence="1" id="KW-0472">Membrane</keyword>
<dbReference type="PANTHER" id="PTHR33530:SF4">
    <property type="entry name" value="OS01G0145800 PROTEIN"/>
    <property type="match status" value="1"/>
</dbReference>
<organism evidence="2 3">
    <name type="scientific">Setaria italica</name>
    <name type="common">Foxtail millet</name>
    <name type="synonym">Panicum italicum</name>
    <dbReference type="NCBI Taxonomy" id="4555"/>
    <lineage>
        <taxon>Eukaryota</taxon>
        <taxon>Viridiplantae</taxon>
        <taxon>Streptophyta</taxon>
        <taxon>Embryophyta</taxon>
        <taxon>Tracheophyta</taxon>
        <taxon>Spermatophyta</taxon>
        <taxon>Magnoliopsida</taxon>
        <taxon>Liliopsida</taxon>
        <taxon>Poales</taxon>
        <taxon>Poaceae</taxon>
        <taxon>PACMAD clade</taxon>
        <taxon>Panicoideae</taxon>
        <taxon>Panicodae</taxon>
        <taxon>Paniceae</taxon>
        <taxon>Cenchrinae</taxon>
        <taxon>Setaria</taxon>
    </lineage>
</organism>
<protein>
    <submittedName>
        <fullName evidence="2">Uncharacterized protein</fullName>
    </submittedName>
</protein>
<dbReference type="Gramene" id="KQL04370">
    <property type="protein sequence ID" value="KQL04370"/>
    <property type="gene ID" value="SETIT_004805mg"/>
</dbReference>
<feature type="transmembrane region" description="Helical" evidence="1">
    <location>
        <begin position="84"/>
        <end position="105"/>
    </location>
</feature>
<evidence type="ECO:0000313" key="3">
    <source>
        <dbReference type="Proteomes" id="UP000004995"/>
    </source>
</evidence>
<dbReference type="AlphaFoldDB" id="K3XSA6"/>
<dbReference type="OMA" id="WMNKKIV"/>
<dbReference type="PANTHER" id="PTHR33530">
    <property type="entry name" value="OS01G0147100 PROTEIN"/>
    <property type="match status" value="1"/>
</dbReference>
<keyword evidence="1" id="KW-1133">Transmembrane helix</keyword>